<name>A0A3D9BNX4_9RHOB</name>
<sequence>MHSRSKIKHTLGRTRGERASCRPLRARGRTAVARAPTKETILDRQEADAGRGPAPGDRPRRRNKREEVLLKAAELIARHGIDGTSMRDIAAAVDMLPGSLYYHFASKEEMLQAIHERVVADMTRRVEAAVARATRPWDRLEAAAVAHLEGLIATGNMITIISPDFAEDRRALNATLKAQRNTYEVLFRDLFEALGLPEGVDPALLRLQLLGALNWVPVWFDPAAERAPAEIARAFVATLRTAYGDRAQG</sequence>
<dbReference type="AlphaFoldDB" id="A0A3D9BNX4"/>
<evidence type="ECO:0000256" key="3">
    <source>
        <dbReference type="ARBA" id="ARBA00023163"/>
    </source>
</evidence>
<reference evidence="7 8" key="1">
    <citation type="journal article" date="2017" name="Int. J. Syst. Evol. Microbiol.">
        <title>Rhodosalinus sediminis gen. nov., sp. nov., isolated from marine saltern.</title>
        <authorList>
            <person name="Guo L.Y."/>
            <person name="Ling S.K."/>
            <person name="Li C.M."/>
            <person name="Chen G.J."/>
            <person name="Du Z.J."/>
        </authorList>
    </citation>
    <scope>NUCLEOTIDE SEQUENCE [LARGE SCALE GENOMIC DNA]</scope>
    <source>
        <strain evidence="7 8">WDN1C137</strain>
    </source>
</reference>
<dbReference type="InterPro" id="IPR036271">
    <property type="entry name" value="Tet_transcr_reg_TetR-rel_C_sf"/>
</dbReference>
<dbReference type="PROSITE" id="PS50977">
    <property type="entry name" value="HTH_TETR_2"/>
    <property type="match status" value="1"/>
</dbReference>
<keyword evidence="2 4" id="KW-0238">DNA-binding</keyword>
<keyword evidence="8" id="KW-1185">Reference proteome</keyword>
<dbReference type="InterPro" id="IPR001647">
    <property type="entry name" value="HTH_TetR"/>
</dbReference>
<dbReference type="Pfam" id="PF17932">
    <property type="entry name" value="TetR_C_24"/>
    <property type="match status" value="1"/>
</dbReference>
<evidence type="ECO:0000313" key="8">
    <source>
        <dbReference type="Proteomes" id="UP000257131"/>
    </source>
</evidence>
<keyword evidence="3" id="KW-0804">Transcription</keyword>
<feature type="DNA-binding region" description="H-T-H motif" evidence="4">
    <location>
        <begin position="85"/>
        <end position="104"/>
    </location>
</feature>
<dbReference type="SUPFAM" id="SSF46689">
    <property type="entry name" value="Homeodomain-like"/>
    <property type="match status" value="1"/>
</dbReference>
<dbReference type="SUPFAM" id="SSF48498">
    <property type="entry name" value="Tetracyclin repressor-like, C-terminal domain"/>
    <property type="match status" value="1"/>
</dbReference>
<dbReference type="Gene3D" id="1.10.357.10">
    <property type="entry name" value="Tetracycline Repressor, domain 2"/>
    <property type="match status" value="1"/>
</dbReference>
<keyword evidence="1" id="KW-0805">Transcription regulation</keyword>
<dbReference type="PANTHER" id="PTHR47506:SF6">
    <property type="entry name" value="HTH-TYPE TRANSCRIPTIONAL REPRESSOR NEMR"/>
    <property type="match status" value="1"/>
</dbReference>
<feature type="compositionally biased region" description="Basic and acidic residues" evidence="5">
    <location>
        <begin position="36"/>
        <end position="49"/>
    </location>
</feature>
<evidence type="ECO:0000256" key="1">
    <source>
        <dbReference type="ARBA" id="ARBA00023015"/>
    </source>
</evidence>
<organism evidence="7 8">
    <name type="scientific">Rhodosalinus sediminis</name>
    <dbReference type="NCBI Taxonomy" id="1940533"/>
    <lineage>
        <taxon>Bacteria</taxon>
        <taxon>Pseudomonadati</taxon>
        <taxon>Pseudomonadota</taxon>
        <taxon>Alphaproteobacteria</taxon>
        <taxon>Rhodobacterales</taxon>
        <taxon>Paracoccaceae</taxon>
        <taxon>Rhodosalinus</taxon>
    </lineage>
</organism>
<dbReference type="InterPro" id="IPR009057">
    <property type="entry name" value="Homeodomain-like_sf"/>
</dbReference>
<protein>
    <submittedName>
        <fullName evidence="7">TetR/AcrR family transcriptional regulator</fullName>
    </submittedName>
</protein>
<gene>
    <name evidence="7" type="ORF">DRV84_12515</name>
</gene>
<dbReference type="InterPro" id="IPR041490">
    <property type="entry name" value="KstR2_TetR_C"/>
</dbReference>
<evidence type="ECO:0000256" key="2">
    <source>
        <dbReference type="ARBA" id="ARBA00023125"/>
    </source>
</evidence>
<evidence type="ECO:0000256" key="4">
    <source>
        <dbReference type="PROSITE-ProRule" id="PRU00335"/>
    </source>
</evidence>
<proteinExistence type="predicted"/>
<dbReference type="GO" id="GO:0003677">
    <property type="term" value="F:DNA binding"/>
    <property type="evidence" value="ECO:0007669"/>
    <property type="project" value="UniProtKB-UniRule"/>
</dbReference>
<evidence type="ECO:0000259" key="6">
    <source>
        <dbReference type="PROSITE" id="PS50977"/>
    </source>
</evidence>
<dbReference type="Pfam" id="PF00440">
    <property type="entry name" value="TetR_N"/>
    <property type="match status" value="1"/>
</dbReference>
<dbReference type="Proteomes" id="UP000257131">
    <property type="component" value="Unassembled WGS sequence"/>
</dbReference>
<dbReference type="PRINTS" id="PR00455">
    <property type="entry name" value="HTHTETR"/>
</dbReference>
<feature type="region of interest" description="Disordered" evidence="5">
    <location>
        <begin position="25"/>
        <end position="64"/>
    </location>
</feature>
<dbReference type="PANTHER" id="PTHR47506">
    <property type="entry name" value="TRANSCRIPTIONAL REGULATORY PROTEIN"/>
    <property type="match status" value="1"/>
</dbReference>
<accession>A0A3D9BNX4</accession>
<comment type="caution">
    <text evidence="7">The sequence shown here is derived from an EMBL/GenBank/DDBJ whole genome shotgun (WGS) entry which is preliminary data.</text>
</comment>
<evidence type="ECO:0000313" key="7">
    <source>
        <dbReference type="EMBL" id="REC55136.1"/>
    </source>
</evidence>
<evidence type="ECO:0000256" key="5">
    <source>
        <dbReference type="SAM" id="MobiDB-lite"/>
    </source>
</evidence>
<feature type="domain" description="HTH tetR-type" evidence="6">
    <location>
        <begin position="62"/>
        <end position="122"/>
    </location>
</feature>
<dbReference type="EMBL" id="QOHR01000021">
    <property type="protein sequence ID" value="REC55136.1"/>
    <property type="molecule type" value="Genomic_DNA"/>
</dbReference>